<gene>
    <name evidence="5" type="ORF">BECKFW1821A_GA0114235_10412</name>
</gene>
<dbReference type="InterPro" id="IPR001680">
    <property type="entry name" value="WD40_rpt"/>
</dbReference>
<evidence type="ECO:0000313" key="5">
    <source>
        <dbReference type="EMBL" id="VFJ53214.1"/>
    </source>
</evidence>
<reference evidence="5" key="1">
    <citation type="submission" date="2019-02" db="EMBL/GenBank/DDBJ databases">
        <authorList>
            <person name="Gruber-Vodicka R. H."/>
            <person name="Seah K. B. B."/>
        </authorList>
    </citation>
    <scope>NUCLEOTIDE SEQUENCE</scope>
    <source>
        <strain evidence="5">BECK_BZ15</strain>
    </source>
</reference>
<dbReference type="CDD" id="cd00200">
    <property type="entry name" value="WD40"/>
    <property type="match status" value="2"/>
</dbReference>
<feature type="repeat" description="WD" evidence="1">
    <location>
        <begin position="584"/>
        <end position="625"/>
    </location>
</feature>
<evidence type="ECO:0000256" key="3">
    <source>
        <dbReference type="SAM" id="Phobius"/>
    </source>
</evidence>
<dbReference type="Pfam" id="PF00400">
    <property type="entry name" value="WD40"/>
    <property type="match status" value="11"/>
</dbReference>
<dbReference type="Pfam" id="PF20703">
    <property type="entry name" value="nSTAND1"/>
    <property type="match status" value="1"/>
</dbReference>
<protein>
    <submittedName>
        <fullName evidence="5">WD40 repeat</fullName>
    </submittedName>
</protein>
<feature type="repeat" description="WD" evidence="1">
    <location>
        <begin position="456"/>
        <end position="497"/>
    </location>
</feature>
<feature type="transmembrane region" description="Helical" evidence="3">
    <location>
        <begin position="281"/>
        <end position="301"/>
    </location>
</feature>
<feature type="repeat" description="WD" evidence="1">
    <location>
        <begin position="415"/>
        <end position="456"/>
    </location>
</feature>
<feature type="repeat" description="WD" evidence="1">
    <location>
        <begin position="497"/>
        <end position="538"/>
    </location>
</feature>
<dbReference type="InterPro" id="IPR049052">
    <property type="entry name" value="nSTAND1"/>
</dbReference>
<dbReference type="InterPro" id="IPR036322">
    <property type="entry name" value="WD40_repeat_dom_sf"/>
</dbReference>
<evidence type="ECO:0000259" key="4">
    <source>
        <dbReference type="Pfam" id="PF20703"/>
    </source>
</evidence>
<dbReference type="InterPro" id="IPR015943">
    <property type="entry name" value="WD40/YVTN_repeat-like_dom_sf"/>
</dbReference>
<dbReference type="EMBL" id="CAADEW010000041">
    <property type="protein sequence ID" value="VFJ53214.1"/>
    <property type="molecule type" value="Genomic_DNA"/>
</dbReference>
<accession>A0A450SIQ3</accession>
<keyword evidence="3" id="KW-0472">Membrane</keyword>
<keyword evidence="1" id="KW-0853">WD repeat</keyword>
<dbReference type="SMART" id="SM00320">
    <property type="entry name" value="WD40"/>
    <property type="match status" value="11"/>
</dbReference>
<dbReference type="PROSITE" id="PS50082">
    <property type="entry name" value="WD_REPEATS_2"/>
    <property type="match status" value="7"/>
</dbReference>
<keyword evidence="3" id="KW-1133">Transmembrane helix</keyword>
<feature type="repeat" description="WD" evidence="1">
    <location>
        <begin position="370"/>
        <end position="401"/>
    </location>
</feature>
<sequence length="914" mass="102299">MDPELTDRLIEDAEGTDALPLLAFTLERLLIDYGSDGDLLVSEYQDLGGIGGSIEAAVRMAFETPGAEPTIPADQGQRETLLRRGFLPWMALIDPDTDERKRRVARWQEIPADARPLIERLITQRLLIRDRRRLDDGEEAVVVEVAHEALFRQWPLLSRWLDEDADALKSIHAAKQAAAQWSKNDRNPEWLTHRGERRREVEELLQRPDLDRLLGDQGRGYVRACRQRDDFDAAEAERQRKEKEEAEKKRLELEKEQAAEREQAERDRAEAARGLTRRTGVGAVIAVVLMLVAGALAWWAIQQERAAQRSLGDNYWASGVDAEEKDNPLASAHFYARATEKYPDKTAIESGLLKLRAVQMNRNPIALDAILGHDGDVFGASFSKDESRILTWSEDGTARLWGPKAGTQGMTEIARMAHDWIVRGAAFSKDETRILTWSLDNTARLWRAEDGAELTRMAHDGGVAGAAFSKDETRILTWSKDKTARLWRAEDGTELTRMGHDELVRGAAFSKDETRILTWSRDKTARLWRAEDGAELSRMGHDDDVTGAAFSKDETRILTWSSGGYRGDNTARLWRAEDGAELSRMGHDSWVEGAAFSKDETRILTWSSDNTARLWRAKDGAELSRMGHDELVRGAAFSKDETRILTWSDDGTARLWGAEDGAELSRMGHDGDVWGAAFSKDETRILTWSGGIGGDNTARLWGAEDGAELSRMGHDGDVWGAAFSKDETRILTWSGGIGGDNTARLWRAEDGAELTGMAHDWIVNGAAFSKDETRILTWSGGFGSSDNTARLWRAEDGAELSRMGHDDVIGAAFSKDETRILTWSSDGTVRLWNFAVDYDFPPEYIALQVEVLTGTAMDRIGNVRGLRAEEWKAKKAEYERIAEEHAATCRYPEANRYLKRKREAAARALEGSSP</sequence>
<dbReference type="Gene3D" id="2.130.10.10">
    <property type="entry name" value="YVTN repeat-like/Quinoprotein amine dehydrogenase"/>
    <property type="match status" value="3"/>
</dbReference>
<keyword evidence="3" id="KW-0812">Transmembrane</keyword>
<dbReference type="InterPro" id="IPR011047">
    <property type="entry name" value="Quinoprotein_ADH-like_sf"/>
</dbReference>
<dbReference type="SUPFAM" id="SSF50998">
    <property type="entry name" value="Quinoprotein alcohol dehydrogenase-like"/>
    <property type="match status" value="1"/>
</dbReference>
<name>A0A450SIQ3_9GAMM</name>
<organism evidence="5">
    <name type="scientific">Candidatus Kentrum sp. FW</name>
    <dbReference type="NCBI Taxonomy" id="2126338"/>
    <lineage>
        <taxon>Bacteria</taxon>
        <taxon>Pseudomonadati</taxon>
        <taxon>Pseudomonadota</taxon>
        <taxon>Gammaproteobacteria</taxon>
        <taxon>Candidatus Kentrum</taxon>
    </lineage>
</organism>
<proteinExistence type="predicted"/>
<evidence type="ECO:0000256" key="1">
    <source>
        <dbReference type="PROSITE-ProRule" id="PRU00221"/>
    </source>
</evidence>
<feature type="region of interest" description="Disordered" evidence="2">
    <location>
        <begin position="236"/>
        <end position="271"/>
    </location>
</feature>
<dbReference type="PROSITE" id="PS50294">
    <property type="entry name" value="WD_REPEATS_REGION"/>
    <property type="match status" value="4"/>
</dbReference>
<dbReference type="AlphaFoldDB" id="A0A450SIQ3"/>
<evidence type="ECO:0000256" key="2">
    <source>
        <dbReference type="SAM" id="MobiDB-lite"/>
    </source>
</evidence>
<feature type="domain" description="Novel STAND NTPase 1" evidence="4">
    <location>
        <begin position="2"/>
        <end position="188"/>
    </location>
</feature>
<dbReference type="PANTHER" id="PTHR19879">
    <property type="entry name" value="TRANSCRIPTION INITIATION FACTOR TFIID"/>
    <property type="match status" value="1"/>
</dbReference>
<feature type="repeat" description="WD" evidence="1">
    <location>
        <begin position="625"/>
        <end position="666"/>
    </location>
</feature>
<dbReference type="SUPFAM" id="SSF50978">
    <property type="entry name" value="WD40 repeat-like"/>
    <property type="match status" value="1"/>
</dbReference>
<feature type="repeat" description="WD" evidence="1">
    <location>
        <begin position="808"/>
        <end position="833"/>
    </location>
</feature>
<dbReference type="PANTHER" id="PTHR19879:SF9">
    <property type="entry name" value="TRANSCRIPTION INITIATION FACTOR TFIID SUBUNIT 5"/>
    <property type="match status" value="1"/>
</dbReference>